<feature type="region of interest" description="Disordered" evidence="1">
    <location>
        <begin position="352"/>
        <end position="382"/>
    </location>
</feature>
<dbReference type="AlphaFoldDB" id="A0A1I8NQ76"/>
<gene>
    <name evidence="2" type="primary">106082947</name>
</gene>
<feature type="region of interest" description="Disordered" evidence="1">
    <location>
        <begin position="264"/>
        <end position="307"/>
    </location>
</feature>
<keyword evidence="3" id="KW-1185">Reference proteome</keyword>
<dbReference type="EnsemblMetazoa" id="SCAU001083-RA">
    <property type="protein sequence ID" value="SCAU001083-PA"/>
    <property type="gene ID" value="SCAU001083"/>
</dbReference>
<feature type="region of interest" description="Disordered" evidence="1">
    <location>
        <begin position="722"/>
        <end position="830"/>
    </location>
</feature>
<dbReference type="KEGG" id="scac:106082947"/>
<evidence type="ECO:0000313" key="3">
    <source>
        <dbReference type="Proteomes" id="UP000095300"/>
    </source>
</evidence>
<feature type="region of interest" description="Disordered" evidence="1">
    <location>
        <begin position="681"/>
        <end position="700"/>
    </location>
</feature>
<feature type="compositionally biased region" description="Low complexity" evidence="1">
    <location>
        <begin position="62"/>
        <end position="75"/>
    </location>
</feature>
<organism evidence="2 3">
    <name type="scientific">Stomoxys calcitrans</name>
    <name type="common">Stable fly</name>
    <name type="synonym">Conops calcitrans</name>
    <dbReference type="NCBI Taxonomy" id="35570"/>
    <lineage>
        <taxon>Eukaryota</taxon>
        <taxon>Metazoa</taxon>
        <taxon>Ecdysozoa</taxon>
        <taxon>Arthropoda</taxon>
        <taxon>Hexapoda</taxon>
        <taxon>Insecta</taxon>
        <taxon>Pterygota</taxon>
        <taxon>Neoptera</taxon>
        <taxon>Endopterygota</taxon>
        <taxon>Diptera</taxon>
        <taxon>Brachycera</taxon>
        <taxon>Muscomorpha</taxon>
        <taxon>Muscoidea</taxon>
        <taxon>Muscidae</taxon>
        <taxon>Stomoxys</taxon>
    </lineage>
</organism>
<name>A0A1I8NQ76_STOCA</name>
<accession>A0A1I8NQ76</accession>
<feature type="compositionally biased region" description="Low complexity" evidence="1">
    <location>
        <begin position="124"/>
        <end position="133"/>
    </location>
</feature>
<evidence type="ECO:0000256" key="1">
    <source>
        <dbReference type="SAM" id="MobiDB-lite"/>
    </source>
</evidence>
<dbReference type="VEuPathDB" id="VectorBase:SCAU001083"/>
<reference evidence="2" key="1">
    <citation type="submission" date="2020-05" db="UniProtKB">
        <authorList>
            <consortium name="EnsemblMetazoa"/>
        </authorList>
    </citation>
    <scope>IDENTIFICATION</scope>
    <source>
        <strain evidence="2">USDA</strain>
    </source>
</reference>
<feature type="compositionally biased region" description="Polar residues" evidence="1">
    <location>
        <begin position="352"/>
        <end position="365"/>
    </location>
</feature>
<feature type="compositionally biased region" description="Low complexity" evidence="1">
    <location>
        <begin position="723"/>
        <end position="744"/>
    </location>
</feature>
<evidence type="ECO:0000313" key="2">
    <source>
        <dbReference type="EnsemblMetazoa" id="SCAU001083-PA"/>
    </source>
</evidence>
<sequence>MDSLDLTSPMNGSPPDFDFNLPCRFFKSSFARSLSLNSSSGGGGNNQCKSLDYDIRSSDNSNNNNNCLPKPNNNSVGNASTTTSNGGAGRGVVNGGFLKRDGPPSVPLKPNGVAASSAQDGTVSFSSSSHQQSCKNGANNEPVDSPQKDDADDDDGTTKTNAGGSGGGGSVKVATDKPPALPARRPTFNGHSNAGLQQQQQNMQASLTHLRQQAFNQALSQTNANAAILPVNVTGASDASRGSTPQQPQQFNQKVINHYQPVAASRGPTTISGSSNSSGCGSNNDSISSNGSCSANQNNNNNNSNNVHQNFRRNIVWPNQTKQNVEQDCNFYDADNDDDIHFIEYHDTTKLANPNDFSATPTTANQQHQHHMQRQQQQPQLASSHQMMIPTIMTTNISNNPQHQQQQQHPYEVVVHDNTTNVEAVILQNQVDTLHWQLKQVETSCDMYRAVMEEVARFLERYQKQRQLQQQQLQQQQQQMAAQKHINNEQISRSKSLYQVNASGGGQDKCTSLGHNLVDDSPAASSASSSSYLRVRSSTNLIDLKQTEGNKLTNGKGRHSKDDHNFETGLAPSQSYSAFKDFTWRRLPKKANDLRGHKGGDDADEKLNQEAFRLFRTIQNLLNTSQHQADIAHHSLTHQRHSLAPSASLGHLGRISKAISTSSVATLPGVPMHNSTTLTANCGASTTSDSSTASPTIAASPNTLAPADMLFLRSANMRDSRLSLRSSTDSSVHSTSSVASSASSKVETDEEPNTPFQGNILTQHKPSHHHIAGSSTEDESGFSSISSFPDVGVPFSSTMLSSHNNGNKGRKTTEANDMRSQKAHGDKDLLSSESRNSTLKANVVGLPLNSSQDMTHRWDSPSKTYHNASTKFQRFSALANSEDANTVLWV</sequence>
<feature type="compositionally biased region" description="Polar residues" evidence="1">
    <location>
        <begin position="795"/>
        <end position="807"/>
    </location>
</feature>
<dbReference type="Proteomes" id="UP000095300">
    <property type="component" value="Unassembled WGS sequence"/>
</dbReference>
<protein>
    <submittedName>
        <fullName evidence="2">Uncharacterized protein</fullName>
    </submittedName>
</protein>
<feature type="compositionally biased region" description="Polar residues" evidence="1">
    <location>
        <begin position="754"/>
        <end position="764"/>
    </location>
</feature>
<feature type="compositionally biased region" description="Low complexity" evidence="1">
    <location>
        <begin position="271"/>
        <end position="306"/>
    </location>
</feature>
<feature type="compositionally biased region" description="Basic and acidic residues" evidence="1">
    <location>
        <begin position="811"/>
        <end position="830"/>
    </location>
</feature>
<feature type="region of interest" description="Disordered" evidence="1">
    <location>
        <begin position="62"/>
        <end position="193"/>
    </location>
</feature>
<dbReference type="OrthoDB" id="6600770at2759"/>
<feature type="compositionally biased region" description="Low complexity" evidence="1">
    <location>
        <begin position="684"/>
        <end position="700"/>
    </location>
</feature>
<proteinExistence type="predicted"/>
<feature type="compositionally biased region" description="Polar residues" evidence="1">
    <location>
        <begin position="114"/>
        <end position="123"/>
    </location>
</feature>